<feature type="non-terminal residue" evidence="3">
    <location>
        <position position="114"/>
    </location>
</feature>
<keyword evidence="1" id="KW-0479">Metal-binding</keyword>
<reference evidence="4" key="1">
    <citation type="submission" date="2022-10" db="EMBL/GenBank/DDBJ databases">
        <title>Genome assembly of Pristionchus species.</title>
        <authorList>
            <person name="Yoshida K."/>
            <person name="Sommer R.J."/>
        </authorList>
    </citation>
    <scope>NUCLEOTIDE SEQUENCE [LARGE SCALE GENOMIC DNA]</scope>
    <source>
        <strain evidence="4">RS5460</strain>
    </source>
</reference>
<evidence type="ECO:0000313" key="3">
    <source>
        <dbReference type="EMBL" id="GMR32954.1"/>
    </source>
</evidence>
<dbReference type="GO" id="GO:0016787">
    <property type="term" value="F:hydrolase activity"/>
    <property type="evidence" value="ECO:0007669"/>
    <property type="project" value="UniProtKB-KW"/>
</dbReference>
<dbReference type="InterPro" id="IPR039461">
    <property type="entry name" value="Peptidase_M49"/>
</dbReference>
<comment type="caution">
    <text evidence="3">The sequence shown here is derived from an EMBL/GenBank/DDBJ whole genome shotgun (WGS) entry which is preliminary data.</text>
</comment>
<dbReference type="GO" id="GO:0046872">
    <property type="term" value="F:metal ion binding"/>
    <property type="evidence" value="ECO:0007669"/>
    <property type="project" value="UniProtKB-KW"/>
</dbReference>
<evidence type="ECO:0000256" key="2">
    <source>
        <dbReference type="ARBA" id="ARBA00022801"/>
    </source>
</evidence>
<accession>A0AAN4Z4H9</accession>
<organism evidence="3 4">
    <name type="scientific">Pristionchus mayeri</name>
    <dbReference type="NCBI Taxonomy" id="1317129"/>
    <lineage>
        <taxon>Eukaryota</taxon>
        <taxon>Metazoa</taxon>
        <taxon>Ecdysozoa</taxon>
        <taxon>Nematoda</taxon>
        <taxon>Chromadorea</taxon>
        <taxon>Rhabditida</taxon>
        <taxon>Rhabditina</taxon>
        <taxon>Diplogasteromorpha</taxon>
        <taxon>Diplogasteroidea</taxon>
        <taxon>Neodiplogasteridae</taxon>
        <taxon>Pristionchus</taxon>
    </lineage>
</organism>
<dbReference type="Proteomes" id="UP001328107">
    <property type="component" value="Unassembled WGS sequence"/>
</dbReference>
<dbReference type="AlphaFoldDB" id="A0AAN4Z4H9"/>
<name>A0AAN4Z4H9_9BILA</name>
<proteinExistence type="predicted"/>
<keyword evidence="4" id="KW-1185">Reference proteome</keyword>
<feature type="non-terminal residue" evidence="3">
    <location>
        <position position="1"/>
    </location>
</feature>
<protein>
    <submittedName>
        <fullName evidence="3">Uncharacterized protein</fullName>
    </submittedName>
</protein>
<evidence type="ECO:0000313" key="4">
    <source>
        <dbReference type="Proteomes" id="UP001328107"/>
    </source>
</evidence>
<dbReference type="Pfam" id="PF03571">
    <property type="entry name" value="Peptidase_M49"/>
    <property type="match status" value="1"/>
</dbReference>
<sequence length="114" mass="13030">SRLNISVHGAHIVPDVSQEKLWELVCSTVADSLFPDLLFTYQNLEAFIYNCRLEVHADADKPFYGFERHSDEFVAAVNKETVTTFAAFEARKNEALKKLPWGIRYEVDKPLPSL</sequence>
<evidence type="ECO:0000256" key="1">
    <source>
        <dbReference type="ARBA" id="ARBA00022723"/>
    </source>
</evidence>
<gene>
    <name evidence="3" type="ORF">PMAYCL1PPCAC_03149</name>
</gene>
<keyword evidence="2" id="KW-0378">Hydrolase</keyword>
<dbReference type="EMBL" id="BTRK01000001">
    <property type="protein sequence ID" value="GMR32954.1"/>
    <property type="molecule type" value="Genomic_DNA"/>
</dbReference>